<dbReference type="AlphaFoldDB" id="A0A368R4T8"/>
<feature type="region of interest" description="Disordered" evidence="1">
    <location>
        <begin position="524"/>
        <end position="543"/>
    </location>
</feature>
<accession>A0A368R4T8</accession>
<feature type="region of interest" description="Disordered" evidence="1">
    <location>
        <begin position="380"/>
        <end position="408"/>
    </location>
</feature>
<feature type="region of interest" description="Disordered" evidence="1">
    <location>
        <begin position="75"/>
        <end position="102"/>
    </location>
</feature>
<evidence type="ECO:0000313" key="2">
    <source>
        <dbReference type="EMBL" id="RCV25216.1"/>
    </source>
</evidence>
<evidence type="ECO:0000256" key="1">
    <source>
        <dbReference type="SAM" id="MobiDB-lite"/>
    </source>
</evidence>
<feature type="compositionally biased region" description="Pro residues" evidence="1">
    <location>
        <begin position="593"/>
        <end position="607"/>
    </location>
</feature>
<proteinExistence type="predicted"/>
<dbReference type="OrthoDB" id="10613404at2759"/>
<dbReference type="EMBL" id="CM003532">
    <property type="protein sequence ID" value="RCV25216.1"/>
    <property type="molecule type" value="Genomic_DNA"/>
</dbReference>
<organism evidence="2">
    <name type="scientific">Setaria italica</name>
    <name type="common">Foxtail millet</name>
    <name type="synonym">Panicum italicum</name>
    <dbReference type="NCBI Taxonomy" id="4555"/>
    <lineage>
        <taxon>Eukaryota</taxon>
        <taxon>Viridiplantae</taxon>
        <taxon>Streptophyta</taxon>
        <taxon>Embryophyta</taxon>
        <taxon>Tracheophyta</taxon>
        <taxon>Spermatophyta</taxon>
        <taxon>Magnoliopsida</taxon>
        <taxon>Liliopsida</taxon>
        <taxon>Poales</taxon>
        <taxon>Poaceae</taxon>
        <taxon>PACMAD clade</taxon>
        <taxon>Panicoideae</taxon>
        <taxon>Panicodae</taxon>
        <taxon>Paniceae</taxon>
        <taxon>Cenchrinae</taxon>
        <taxon>Setaria</taxon>
    </lineage>
</organism>
<reference evidence="2" key="1">
    <citation type="journal article" date="2012" name="Nat. Biotechnol.">
        <title>Reference genome sequence of the model plant Setaria.</title>
        <authorList>
            <person name="Bennetzen J.L."/>
            <person name="Schmutz J."/>
            <person name="Wang H."/>
            <person name="Percifield R."/>
            <person name="Hawkins J."/>
            <person name="Pontaroli A.C."/>
            <person name="Estep M."/>
            <person name="Feng L."/>
            <person name="Vaughn J.N."/>
            <person name="Grimwood J."/>
            <person name="Jenkins J."/>
            <person name="Barry K."/>
            <person name="Lindquist E."/>
            <person name="Hellsten U."/>
            <person name="Deshpande S."/>
            <person name="Wang X."/>
            <person name="Wu X."/>
            <person name="Mitros T."/>
            <person name="Triplett J."/>
            <person name="Yang X."/>
            <person name="Ye C.Y."/>
            <person name="Mauro-Herrera M."/>
            <person name="Wang L."/>
            <person name="Li P."/>
            <person name="Sharma M."/>
            <person name="Sharma R."/>
            <person name="Ronald P.C."/>
            <person name="Panaud O."/>
            <person name="Kellogg E.A."/>
            <person name="Brutnell T.P."/>
            <person name="Doust A.N."/>
            <person name="Tuskan G.A."/>
            <person name="Rokhsar D."/>
            <person name="Devos K.M."/>
        </authorList>
    </citation>
    <scope>NUCLEOTIDE SEQUENCE [LARGE SCALE GENOMIC DNA]</scope>
    <source>
        <strain evidence="2">Yugu1</strain>
    </source>
</reference>
<sequence>MKGTVRAYTVHIRYLFLLPNSSTIIARYTRQLRSPANSTPHMQSPTQLLYYSSTQCGACASISFHLWGVESALDRQGPRAEQSTSRAEQSYSPNPTKPNPIANKIIEWSVPATDQTRASQHHNLQIIITSDGHDLPRQGIEKKNGETRNGRQQGQEEQEDKGTCLPTARNSEGRELGAALLEVHGAAVLGHDGRHVHGVVAPRRPLPPEVHHRYEQRHEQHQVVERVPLPHALVRPGAERQEVALERHVLPPGLGEEALRVERVGLREPLERRLVHRREHDGALGHRVPLRQLERLPRDVRHQRRRRPVPDDLARHRLGVPHLLDLLRGNGLARLRRPGRGHLGAHAGEHVRRVLHPEVHQALGLDAGAHARLALPRALAQRAHQPRHPLPRAPEREPRQVHGHRHQPDVEEVVVAREPPPRLLAQVRPREHRLRGLQVHVAAGHPYWEGPTALGGAPVEPPPEVRQDDPLLEGGVGGERARGEVGRDPAAQMRLWSPKSFLPKGWPMRWNASGRTLANTRWDSSESRMNTMNRPTRKSAASPAPDFLARAACPSQYPVGSRIMWATLPRNGTTSGGPGRGPFLRWTAAPPGSRRPPPPPGTAPPRGCPRNWTATPPPLLPGRPVALAAAATAQVSRGLRLAGSWSSPLPLPFDADGIQKRYIYATGLARLEGKVGAGILRSKAGWERERKGGGLFAWLARPWWIG</sequence>
<reference evidence="2" key="2">
    <citation type="submission" date="2015-07" db="EMBL/GenBank/DDBJ databases">
        <authorList>
            <person name="Noorani M."/>
        </authorList>
    </citation>
    <scope>NUCLEOTIDE SEQUENCE</scope>
    <source>
        <strain evidence="2">Yugu1</strain>
    </source>
</reference>
<feature type="region of interest" description="Disordered" evidence="1">
    <location>
        <begin position="570"/>
        <end position="619"/>
    </location>
</feature>
<feature type="compositionally biased region" description="Basic and acidic residues" evidence="1">
    <location>
        <begin position="131"/>
        <end position="149"/>
    </location>
</feature>
<gene>
    <name evidence="2" type="ORF">SETIT_5G148200v2</name>
</gene>
<feature type="region of interest" description="Disordered" evidence="1">
    <location>
        <begin position="130"/>
        <end position="165"/>
    </location>
</feature>
<feature type="compositionally biased region" description="Polar residues" evidence="1">
    <location>
        <begin position="81"/>
        <end position="94"/>
    </location>
</feature>
<feature type="compositionally biased region" description="Polar residues" evidence="1">
    <location>
        <begin position="524"/>
        <end position="534"/>
    </location>
</feature>
<name>A0A368R4T8_SETIT</name>
<feature type="region of interest" description="Disordered" evidence="1">
    <location>
        <begin position="453"/>
        <end position="487"/>
    </location>
</feature>
<protein>
    <submittedName>
        <fullName evidence="2">Uncharacterized protein</fullName>
    </submittedName>
</protein>